<dbReference type="InParanoid" id="A0A409VWH8"/>
<reference evidence="2 3" key="1">
    <citation type="journal article" date="2018" name="Evol. Lett.">
        <title>Horizontal gene cluster transfer increased hallucinogenic mushroom diversity.</title>
        <authorList>
            <person name="Reynolds H.T."/>
            <person name="Vijayakumar V."/>
            <person name="Gluck-Thaler E."/>
            <person name="Korotkin H.B."/>
            <person name="Matheny P.B."/>
            <person name="Slot J.C."/>
        </authorList>
    </citation>
    <scope>NUCLEOTIDE SEQUENCE [LARGE SCALE GENOMIC DNA]</scope>
    <source>
        <strain evidence="2 3">2631</strain>
    </source>
</reference>
<dbReference type="Proteomes" id="UP000283269">
    <property type="component" value="Unassembled WGS sequence"/>
</dbReference>
<evidence type="ECO:0000313" key="3">
    <source>
        <dbReference type="Proteomes" id="UP000283269"/>
    </source>
</evidence>
<keyword evidence="1" id="KW-1133">Transmembrane helix</keyword>
<name>A0A409VWH8_PSICY</name>
<keyword evidence="1" id="KW-0812">Transmembrane</keyword>
<accession>A0A409VWH8</accession>
<proteinExistence type="predicted"/>
<sequence>MKRIEPQCSGSLRRPSASSWLAAVRALVPVPVPGLAAALVLHLHLHIYFPQQIPTAADQPTLPNNRKHPSLLRRTHRFLLRPSRRMSLVLVRASRSARKSAAGAGAVKARGRRG</sequence>
<evidence type="ECO:0000256" key="1">
    <source>
        <dbReference type="SAM" id="Phobius"/>
    </source>
</evidence>
<keyword evidence="3" id="KW-1185">Reference proteome</keyword>
<keyword evidence="1" id="KW-0472">Membrane</keyword>
<comment type="caution">
    <text evidence="2">The sequence shown here is derived from an EMBL/GenBank/DDBJ whole genome shotgun (WGS) entry which is preliminary data.</text>
</comment>
<protein>
    <submittedName>
        <fullName evidence="2">Uncharacterized protein</fullName>
    </submittedName>
</protein>
<evidence type="ECO:0000313" key="2">
    <source>
        <dbReference type="EMBL" id="PPQ70593.1"/>
    </source>
</evidence>
<dbReference type="AlphaFoldDB" id="A0A409VWH8"/>
<feature type="transmembrane region" description="Helical" evidence="1">
    <location>
        <begin position="20"/>
        <end position="45"/>
    </location>
</feature>
<gene>
    <name evidence="2" type="ORF">CVT25_012015</name>
</gene>
<dbReference type="EMBL" id="NHYD01003897">
    <property type="protein sequence ID" value="PPQ70593.1"/>
    <property type="molecule type" value="Genomic_DNA"/>
</dbReference>
<organism evidence="2 3">
    <name type="scientific">Psilocybe cyanescens</name>
    <dbReference type="NCBI Taxonomy" id="93625"/>
    <lineage>
        <taxon>Eukaryota</taxon>
        <taxon>Fungi</taxon>
        <taxon>Dikarya</taxon>
        <taxon>Basidiomycota</taxon>
        <taxon>Agaricomycotina</taxon>
        <taxon>Agaricomycetes</taxon>
        <taxon>Agaricomycetidae</taxon>
        <taxon>Agaricales</taxon>
        <taxon>Agaricineae</taxon>
        <taxon>Strophariaceae</taxon>
        <taxon>Psilocybe</taxon>
    </lineage>
</organism>